<keyword evidence="1" id="KW-0812">Transmembrane</keyword>
<dbReference type="EMBL" id="FUWH01000012">
    <property type="protein sequence ID" value="SKA15514.1"/>
    <property type="molecule type" value="Genomic_DNA"/>
</dbReference>
<feature type="transmembrane region" description="Helical" evidence="1">
    <location>
        <begin position="96"/>
        <end position="123"/>
    </location>
</feature>
<dbReference type="AlphaFoldDB" id="A0A1T4RHN5"/>
<proteinExistence type="predicted"/>
<evidence type="ECO:0008006" key="4">
    <source>
        <dbReference type="Google" id="ProtNLM"/>
    </source>
</evidence>
<dbReference type="Proteomes" id="UP000190888">
    <property type="component" value="Unassembled WGS sequence"/>
</dbReference>
<keyword evidence="1" id="KW-0472">Membrane</keyword>
<feature type="transmembrane region" description="Helical" evidence="1">
    <location>
        <begin position="54"/>
        <end position="76"/>
    </location>
</feature>
<sequence>MKRPLIYSILAAFAFIIHASFNDVHSWPLVWPLLAGVLSVTAGKRNAAYRYRALIRVGISAALVVFSAGLAVSWFTEDATLISHFQQFNNPPDAEPSLVFGICVLAAVFFAAWLLSSGITALITRKKEPVTRW</sequence>
<organism evidence="2 3">
    <name type="scientific">Sediminibacterium ginsengisoli</name>
    <dbReference type="NCBI Taxonomy" id="413434"/>
    <lineage>
        <taxon>Bacteria</taxon>
        <taxon>Pseudomonadati</taxon>
        <taxon>Bacteroidota</taxon>
        <taxon>Chitinophagia</taxon>
        <taxon>Chitinophagales</taxon>
        <taxon>Chitinophagaceae</taxon>
        <taxon>Sediminibacterium</taxon>
    </lineage>
</organism>
<dbReference type="STRING" id="413434.SAMN04488132_11298"/>
<protein>
    <recommendedName>
        <fullName evidence="4">Transmembrane family 220, helix</fullName>
    </recommendedName>
</protein>
<keyword evidence="1" id="KW-1133">Transmembrane helix</keyword>
<dbReference type="RefSeq" id="WP_078832608.1">
    <property type="nucleotide sequence ID" value="NZ_FUWH01000012.1"/>
</dbReference>
<gene>
    <name evidence="2" type="ORF">SAMN04488132_11298</name>
</gene>
<feature type="transmembrane region" description="Helical" evidence="1">
    <location>
        <begin position="29"/>
        <end position="47"/>
    </location>
</feature>
<reference evidence="2 3" key="1">
    <citation type="submission" date="2017-02" db="EMBL/GenBank/DDBJ databases">
        <authorList>
            <person name="Peterson S.W."/>
        </authorList>
    </citation>
    <scope>NUCLEOTIDE SEQUENCE [LARGE SCALE GENOMIC DNA]</scope>
    <source>
        <strain evidence="2 3">DSM 22335</strain>
    </source>
</reference>
<evidence type="ECO:0000256" key="1">
    <source>
        <dbReference type="SAM" id="Phobius"/>
    </source>
</evidence>
<accession>A0A1T4RHN5</accession>
<name>A0A1T4RHN5_9BACT</name>
<evidence type="ECO:0000313" key="3">
    <source>
        <dbReference type="Proteomes" id="UP000190888"/>
    </source>
</evidence>
<keyword evidence="3" id="KW-1185">Reference proteome</keyword>
<evidence type="ECO:0000313" key="2">
    <source>
        <dbReference type="EMBL" id="SKA15514.1"/>
    </source>
</evidence>